<dbReference type="FunFam" id="1.20.58.60:FF:000012">
    <property type="entry name" value="Microtubule-actin cross-linking factor 1"/>
    <property type="match status" value="1"/>
</dbReference>
<dbReference type="SUPFAM" id="SSF47576">
    <property type="entry name" value="Calponin-homology domain, CH-domain"/>
    <property type="match status" value="1"/>
</dbReference>
<keyword evidence="15" id="KW-0472">Membrane</keyword>
<dbReference type="FunFam" id="1.20.58.60:FF:000010">
    <property type="entry name" value="plectin isoform X2"/>
    <property type="match status" value="1"/>
</dbReference>
<feature type="compositionally biased region" description="Low complexity" evidence="21">
    <location>
        <begin position="7347"/>
        <end position="7359"/>
    </location>
</feature>
<dbReference type="Gene3D" id="1.20.58.60">
    <property type="match status" value="33"/>
</dbReference>
<dbReference type="SMART" id="SM00033">
    <property type="entry name" value="CH"/>
    <property type="match status" value="1"/>
</dbReference>
<dbReference type="Pfam" id="PF02187">
    <property type="entry name" value="GAS2"/>
    <property type="match status" value="1"/>
</dbReference>
<dbReference type="FunFam" id="1.20.58.60:FF:000009">
    <property type="entry name" value="dystonin isoform X1"/>
    <property type="match status" value="1"/>
</dbReference>
<dbReference type="GO" id="GO:0030054">
    <property type="term" value="C:cell junction"/>
    <property type="evidence" value="ECO:0007669"/>
    <property type="project" value="TreeGrafter"/>
</dbReference>
<dbReference type="FunFam" id="1.20.58.60:FF:000090">
    <property type="entry name" value="microtubule-actin cross-linking factor 1 isoform X2"/>
    <property type="match status" value="1"/>
</dbReference>
<feature type="domain" description="GAR" evidence="25">
    <location>
        <begin position="7026"/>
        <end position="7104"/>
    </location>
</feature>
<dbReference type="PANTHER" id="PTHR23169">
    <property type="entry name" value="ENVOPLAKIN"/>
    <property type="match status" value="1"/>
</dbReference>
<dbReference type="InterPro" id="IPR036534">
    <property type="entry name" value="GAR_dom_sf"/>
</dbReference>
<dbReference type="Gene3D" id="1.20.58.1060">
    <property type="match status" value="1"/>
</dbReference>
<dbReference type="InterPro" id="IPR002017">
    <property type="entry name" value="Spectrin_repeat"/>
</dbReference>
<dbReference type="SMART" id="SM01129">
    <property type="entry name" value="DELLA"/>
    <property type="match status" value="1"/>
</dbReference>
<keyword evidence="10" id="KW-0493">Microtubule</keyword>
<keyword evidence="20" id="KW-0175">Coiled coil</keyword>
<dbReference type="PANTHER" id="PTHR23169:SF25">
    <property type="entry name" value="MICROTUBULE-ACTIN CROSS-LINKING FACTOR 1, ISOFORMS 1_2_3_4_5"/>
    <property type="match status" value="1"/>
</dbReference>
<evidence type="ECO:0000256" key="13">
    <source>
        <dbReference type="ARBA" id="ARBA00022837"/>
    </source>
</evidence>
<feature type="coiled-coil region" evidence="20">
    <location>
        <begin position="1278"/>
        <end position="1305"/>
    </location>
</feature>
<dbReference type="GO" id="GO:0005198">
    <property type="term" value="F:structural molecule activity"/>
    <property type="evidence" value="ECO:0007669"/>
    <property type="project" value="TreeGrafter"/>
</dbReference>
<evidence type="ECO:0000256" key="10">
    <source>
        <dbReference type="ARBA" id="ARBA00022701"/>
    </source>
</evidence>
<dbReference type="FunFam" id="1.20.58.60:FF:000022">
    <property type="entry name" value="Microtubule-actin cross-linking factor 1"/>
    <property type="match status" value="1"/>
</dbReference>
<evidence type="ECO:0000256" key="1">
    <source>
        <dbReference type="ARBA" id="ARBA00004245"/>
    </source>
</evidence>
<dbReference type="Pfam" id="PF17902">
    <property type="entry name" value="SH3_10"/>
    <property type="match status" value="1"/>
</dbReference>
<feature type="domain" description="Calponin-homology (CH)" evidence="23">
    <location>
        <begin position="1"/>
        <end position="51"/>
    </location>
</feature>
<evidence type="ECO:0000259" key="25">
    <source>
        <dbReference type="PROSITE" id="PS51460"/>
    </source>
</evidence>
<dbReference type="OMA" id="DQDIAQF"/>
<feature type="region of interest" description="Disordered" evidence="21">
    <location>
        <begin position="6855"/>
        <end position="6892"/>
    </location>
</feature>
<feature type="compositionally biased region" description="Polar residues" evidence="21">
    <location>
        <begin position="2933"/>
        <end position="2947"/>
    </location>
</feature>
<dbReference type="PROSITE" id="PS51460">
    <property type="entry name" value="GAR"/>
    <property type="match status" value="1"/>
</dbReference>
<gene>
    <name evidence="27" type="primary">MACF1</name>
</gene>
<feature type="coiled-coil region" evidence="20">
    <location>
        <begin position="3638"/>
        <end position="3665"/>
    </location>
</feature>
<keyword evidence="11" id="KW-0479">Metal-binding</keyword>
<evidence type="ECO:0000256" key="14">
    <source>
        <dbReference type="ARBA" id="ARBA00023034"/>
    </source>
</evidence>
<evidence type="ECO:0000259" key="24">
    <source>
        <dbReference type="PROSITE" id="PS50222"/>
    </source>
</evidence>
<feature type="coiled-coil region" evidence="20">
    <location>
        <begin position="4527"/>
        <end position="4561"/>
    </location>
</feature>
<name>A0A9F2QZF6_PYTBI</name>
<dbReference type="Proteomes" id="UP000695026">
    <property type="component" value="Unplaced"/>
</dbReference>
<keyword evidence="17" id="KW-0206">Cytoskeleton</keyword>
<dbReference type="Gene3D" id="2.30.30.40">
    <property type="entry name" value="SH3 Domains"/>
    <property type="match status" value="1"/>
</dbReference>
<dbReference type="InterPro" id="IPR035915">
    <property type="entry name" value="Plakin_repeat_sf"/>
</dbReference>
<dbReference type="InterPro" id="IPR011992">
    <property type="entry name" value="EF-hand-dom_pair"/>
</dbReference>
<dbReference type="GO" id="GO:0016055">
    <property type="term" value="P:Wnt signaling pathway"/>
    <property type="evidence" value="ECO:0007669"/>
    <property type="project" value="UniProtKB-KW"/>
</dbReference>
<dbReference type="FunFam" id="1.20.58.60:FF:000031">
    <property type="entry name" value="Microtubule-actin cross-linking factor 1"/>
    <property type="match status" value="1"/>
</dbReference>
<dbReference type="InterPro" id="IPR041615">
    <property type="entry name" value="Desmoplakin_SH3"/>
</dbReference>
<dbReference type="GO" id="GO:0042060">
    <property type="term" value="P:wound healing"/>
    <property type="evidence" value="ECO:0007669"/>
    <property type="project" value="TreeGrafter"/>
</dbReference>
<dbReference type="GO" id="GO:0005874">
    <property type="term" value="C:microtubule"/>
    <property type="evidence" value="ECO:0007669"/>
    <property type="project" value="UniProtKB-KW"/>
</dbReference>
<evidence type="ECO:0000256" key="21">
    <source>
        <dbReference type="SAM" id="MobiDB-lite"/>
    </source>
</evidence>
<evidence type="ECO:0000313" key="27">
    <source>
        <dbReference type="RefSeq" id="XP_007431528.1"/>
    </source>
</evidence>
<feature type="coiled-coil region" evidence="20">
    <location>
        <begin position="4785"/>
        <end position="4873"/>
    </location>
</feature>
<feature type="coiled-coil region" evidence="20">
    <location>
        <begin position="4056"/>
        <end position="4117"/>
    </location>
</feature>
<dbReference type="CDD" id="cd00176">
    <property type="entry name" value="SPEC"/>
    <property type="match status" value="15"/>
</dbReference>
<evidence type="ECO:0000256" key="5">
    <source>
        <dbReference type="ARBA" id="ARBA00022475"/>
    </source>
</evidence>
<dbReference type="SMART" id="SM00150">
    <property type="entry name" value="SPEC"/>
    <property type="match status" value="35"/>
</dbReference>
<feature type="domain" description="Calponin-homology (CH)" evidence="23">
    <location>
        <begin position="64"/>
        <end position="168"/>
    </location>
</feature>
<feature type="coiled-coil region" evidence="20">
    <location>
        <begin position="1336"/>
        <end position="1363"/>
    </location>
</feature>
<dbReference type="FunFam" id="1.20.58.60:FF:000095">
    <property type="entry name" value="microtubule-actin cross-linking factor 1 isoform X2"/>
    <property type="match status" value="1"/>
</dbReference>
<evidence type="ECO:0000256" key="6">
    <source>
        <dbReference type="ARBA" id="ARBA00022490"/>
    </source>
</evidence>
<dbReference type="InterPro" id="IPR043197">
    <property type="entry name" value="Plakin"/>
</dbReference>
<evidence type="ECO:0000313" key="26">
    <source>
        <dbReference type="Proteomes" id="UP000695026"/>
    </source>
</evidence>
<keyword evidence="5" id="KW-1003">Cell membrane</keyword>
<evidence type="ECO:0000256" key="20">
    <source>
        <dbReference type="SAM" id="Coils"/>
    </source>
</evidence>
<feature type="region of interest" description="Disordered" evidence="21">
    <location>
        <begin position="7107"/>
        <end position="7129"/>
    </location>
</feature>
<dbReference type="SUPFAM" id="SSF46966">
    <property type="entry name" value="Spectrin repeat"/>
    <property type="match status" value="30"/>
</dbReference>
<dbReference type="InterPro" id="IPR001452">
    <property type="entry name" value="SH3_domain"/>
</dbReference>
<dbReference type="Gene3D" id="3.30.920.20">
    <property type="entry name" value="Gas2-like domain"/>
    <property type="match status" value="1"/>
</dbReference>
<dbReference type="InterPro" id="IPR049538">
    <property type="entry name" value="PCN-like_spectrin-like_rpt"/>
</dbReference>
<keyword evidence="12" id="KW-0677">Repeat</keyword>
<reference evidence="27" key="1">
    <citation type="submission" date="2025-08" db="UniProtKB">
        <authorList>
            <consortium name="RefSeq"/>
        </authorList>
    </citation>
    <scope>IDENTIFICATION</scope>
    <source>
        <tissue evidence="27">Liver</tissue>
    </source>
</reference>
<dbReference type="SUPFAM" id="SSF47473">
    <property type="entry name" value="EF-hand"/>
    <property type="match status" value="1"/>
</dbReference>
<comment type="subcellular location">
    <subcellularLocation>
        <location evidence="3">Cell projection</location>
        <location evidence="3">Ruffle membrane</location>
    </subcellularLocation>
    <subcellularLocation>
        <location evidence="1">Cytoplasm</location>
        <location evidence="1">Cytoskeleton</location>
    </subcellularLocation>
    <subcellularLocation>
        <location evidence="2">Golgi apparatus</location>
    </subcellularLocation>
</comment>
<dbReference type="PROSITE" id="PS00018">
    <property type="entry name" value="EF_HAND_1"/>
    <property type="match status" value="2"/>
</dbReference>
<dbReference type="RefSeq" id="XP_007431528.1">
    <property type="nucleotide sequence ID" value="XM_007431466.3"/>
</dbReference>
<feature type="compositionally biased region" description="Low complexity" evidence="21">
    <location>
        <begin position="1814"/>
        <end position="1827"/>
    </location>
</feature>
<dbReference type="GO" id="GO:0008017">
    <property type="term" value="F:microtubule binding"/>
    <property type="evidence" value="ECO:0007669"/>
    <property type="project" value="InterPro"/>
</dbReference>
<dbReference type="GO" id="GO:0005509">
    <property type="term" value="F:calcium ion binding"/>
    <property type="evidence" value="ECO:0007669"/>
    <property type="project" value="InterPro"/>
</dbReference>
<dbReference type="FunFam" id="1.20.58.60:FF:000025">
    <property type="entry name" value="microtubule-actin cross-linking factor 1"/>
    <property type="match status" value="1"/>
</dbReference>
<protein>
    <submittedName>
        <fullName evidence="27">Microtubule-actin cross-linking factor 1 isoform X1</fullName>
    </submittedName>
</protein>
<keyword evidence="8" id="KW-0433">Leucine-rich repeat</keyword>
<feature type="region of interest" description="Disordered" evidence="21">
    <location>
        <begin position="2933"/>
        <end position="2965"/>
    </location>
</feature>
<dbReference type="FunFam" id="1.20.58.60:FF:000093">
    <property type="entry name" value="dystonin isoform X1"/>
    <property type="match status" value="1"/>
</dbReference>
<evidence type="ECO:0000256" key="7">
    <source>
        <dbReference type="ARBA" id="ARBA00022553"/>
    </source>
</evidence>
<proteinExistence type="predicted"/>
<dbReference type="InterPro" id="IPR041573">
    <property type="entry name" value="Desmoplakin_Spectrin-like"/>
</dbReference>
<evidence type="ECO:0000256" key="9">
    <source>
        <dbReference type="ARBA" id="ARBA00022687"/>
    </source>
</evidence>
<dbReference type="FunFam" id="1.20.58.60:FF:000089">
    <property type="entry name" value="microtubule-actin cross-linking factor 1 isoform X9"/>
    <property type="match status" value="1"/>
</dbReference>
<dbReference type="FunFam" id="1.20.58.60:FF:000087">
    <property type="entry name" value="microtubule-actin cross-linking factor 1 isoform X2"/>
    <property type="match status" value="1"/>
</dbReference>
<dbReference type="Pfam" id="PF00307">
    <property type="entry name" value="CH"/>
    <property type="match status" value="2"/>
</dbReference>
<evidence type="ECO:0000256" key="16">
    <source>
        <dbReference type="ARBA" id="ARBA00023203"/>
    </source>
</evidence>
<evidence type="ECO:0000256" key="12">
    <source>
        <dbReference type="ARBA" id="ARBA00022737"/>
    </source>
</evidence>
<keyword evidence="18" id="KW-0966">Cell projection</keyword>
<dbReference type="FunFam" id="1.10.418.10:FF:000002">
    <property type="entry name" value="Microtubule-actin cross-linking factor 1"/>
    <property type="match status" value="1"/>
</dbReference>
<dbReference type="Pfam" id="PF18373">
    <property type="entry name" value="Spectrin_2"/>
    <property type="match status" value="1"/>
</dbReference>
<dbReference type="KEGG" id="pbi:103058152"/>
<dbReference type="Pfam" id="PF21097">
    <property type="entry name" value="SR_plectin_7"/>
    <property type="match status" value="1"/>
</dbReference>
<dbReference type="FunFam" id="1.20.58.60:FF:000092">
    <property type="entry name" value="microtubule-actin cross-linking factor 1 isoform X2"/>
    <property type="match status" value="1"/>
</dbReference>
<dbReference type="Gene3D" id="1.10.418.10">
    <property type="entry name" value="Calponin-like domain"/>
    <property type="match status" value="2"/>
</dbReference>
<keyword evidence="6" id="KW-0963">Cytoplasm</keyword>
<dbReference type="FunFam" id="1.20.58.60:FF:000088">
    <property type="entry name" value="microtubule-actin cross-linking factor 1 isoform X2"/>
    <property type="match status" value="1"/>
</dbReference>
<sequence>MRFHRLQNVQIALDFLKQRQVKLVNIRNDDITDGNPKLTLGLIWTIILHFQISDIYISGESGDMSAKEKLLLWSQKVTAGYVGIKCTNFSSCWSDGKMFNAVIHRYRPDLVDMERVYIQSSRENLEQAFEIAERLGVTRLLDAEDVDVPSPDEKSVITYVSSIYDAFPKVPEGGEGISATEVDTKWLEYQMCVETLISWIKQHTILTSDKSFPQNPVKLKALYNQYIHFKETEIPAKQLEKRSIEELYKLLEVWIEFGRIKLPQGYHPNDVEEEWGKLIIEMLEREKLLRPAVERLELLLQRANKIQNGTLSCEEKLTLARNTLQADEAHLESGQPVQYESDVIMYLQECEGLLRQLQTDVQILRDENYYQLEELVFKIVRLQDELVTLRLECTNLYRKGHFSSPSSLDLVQPSSLSTRHLKAEPLLKGTIAPPASTSWIRKPMTRVELVAISSSEDEGNLRFVYELLSWVEEIQMKLERSEWGNDLPSVESQLELQRHIHSSVEGMGSSVKEARIYEGKMSQNFRASYTETLGKLETQYCKLMETSSFRLRHLQSLYEFVSQATTELIWLNEKEEEELAYDWSDSNPNLTVKRNYFSELTAELEEKQDVFRALQDSAELLSLENHPAKQTVEAYSAAVQTQWHWIKQLCLCVDQHLRENTAYFQFFSDARDSETFLRNLQDNIKRKYSCDRNTSLTRLEDLLQDSMDEKEQLIQSKSSVASLVGRSKTIIQLKPRNPEHPLKNTISVKAVCDYRQIEITISRNDECVLKDNAQRTKWKVISPAGNEAMVPSVCFLVPPPNREAIDMASRVEQLYQKVMSLWHQLHVNMKSLVSWNYVRKDVSLVQSWNLEKLRALAPGEYHHSMKNLQVHFEDFLEDSRDSEIFSIADRLHLEEEVDSCKEHFQQLLQSMENEDKDETASRTYLSELKNIRLHLEECEQRLVGTIRTPSSTRTNGDALQENTFRIAEQERLKEDLHQLKVDMDQLTERCNIFLHKSPTGSSTPQLRSELNLLVEKLDQVYGLSTVYLDKLKTVDVIIRNTQGAESLVKGYEIKLSQEEAVPADLNAIQSHRATLQHWITEVNTKNAVFATLEDDLARAKVVAEQLYRLKQERSLDLDHYQEKGTQLWDRWQRVSLQMETRKTELENIEDVLRDYRKCHGALVQWIEETTVQQELMKPGQAEDSRVLSEQLSQQMALFAEIEANQAKLDQCQKLSQQYSTAVKDYELQLMTYRAFVESQQKSPVKRRRVLSSSDAITQEFMDLRTRYTALVTLTTQHVKYISDALRRLEEEEKVVEEEKQEHMDKVKGLLGWVTSFKQSPPFRSIPSAKRKELGDIEKSILEQQVLNEELAAKKEEVSEAVKTAQIFLAKHSHKLSDQEKVQISTQLDTLKEAYDQLCCDSTEQLQQLQRHMAQEMAHKGNETIAGVLDLGTMEVFSVFGAMQKGLLDQDTGLLLLEAQVITAGLMVPSASEKLSLAEGLATGIINCKIYQQLEELQNAVQLIKNIQCKDSPFHPVVAAIENGIISESTGLKIAEIQLLTGSFIDPSSLEQIGLEDALQKGIITHHLHGKLVSCLKSCEALIDPNSAEKVSLNDLMQRCVPHQETGLRLLPVKQLSGGMVSLQSVQEANIFCAVQEGLIEKEVAVRLLEAQLFAGGLEDPKSGCRLTVEEAVRRNLIKQNLACDLLVRQLQTGGIIDTVTGERFSLDKAIEGGLVTSRLAVMILESLRSFMGLVRPESGKIVSVMDSLEQGILTSELADKILRGRQNIKALFISETNEILPWKKAVDCGILNKGIAKKLKSTCLPDFMPGMPLSGPSSSLQRGGSSSAHPADHGEQSKGPLRSYEERMLLYLMTHSYVNIHNGQKLLLVDGKLNSLSEILVPAQENGSSTDLLEASKIQPQELCEVDGRNATTEEIGPCNELKLNSSTSENEKEQNLQPHICLPSKRLEVEIGDTNEGVNVKEQEMEADLAGDLKSEMDDPRREQGLMMIQNKSDMELQECKSSFEIESRNKKVTWEDAKLEKQLSEEEKMIFKEQEREMGKSDVRREIDLSIDSLEKMEKSHILIDNVVEKVTLAAIDRPEATGWLSMGKVQNGSIEGLLNQAEGKPAEKHIKRGQLATDEKIVPFYQSDSSVLPKLPSELEENSTLNVLLTQLQGGGIIHEQTGKKMLLDESIACGAVSSHTAIKVMGEMKMFSGFFDAETCESLTTEEVISAGLMDEKLLQKVLASDQAISGIVDPWSKSIYSIKDASEFGLLDKETAARILEAQIVTGGIVDFKRGKKISVTLASNLGLIHKSTQENLKQLEKAYKGKYAEDTIKEKLIALQAEIGGILDPKTKEPLTVTQAVEKGFLTKEKAFRLLTKQIVDGGILHHKTGMRLSVEDAMEHGLIDESLYQDLKKAEDVCLHQYVHPEMNKLVSLPQAISLGLISSDFQSKVQEIQASTGSIFDPVSGQKITLTQAVKKGLLSKPVMEQAVISSEMKEAILYPENCRLVPYSELVRRSKIDIESGQRYLEVVPFQDIRDDVTGNILLCSQAVKLGKVDPTLASRLLQAQADTGGIMETSTGQRLSLVSALEQEVVDEDTAKVIAINQILSGGIVSAESGKRITLKEAVEKGLITTKLASAIQETDPITNKCGHDLEEHEGPQPQMLLQNNASKTETLVIHKYHNNEKQTMPSEAMGYNTSANADTGSLKGGGKMVKDESILPSPSSISAMDSSSNQFLGENKLAPELAFMLDPVEDLKVKTQKKNSKRKSKLRRKELWKGELERQTGNNQETENILEDILPVDSSMINGDQEQKEKVFEQEESANISLGLEIANRTAYFESVEKLASKELSSIIQQEEEKGDIYFQGSTKVVSKTQADNILLRDTKMELPSAGSELEAYELSILESVDLKNIKKKTKKIKKRSAPSSGSRDTMIRRIKVELIPSIPESFQENPSGGVTSTLKQGEVKRQDHQACRKGKQHIGVRESTGDDRKVNIAQKIDAPGKVSEQKARIYRDALIDTIEEQISLEKKQKPFSSKEQVPKVTAFSYAESFGSSEPKPEALQSRKISDGELSSYSSATSFIQEEAAIKEAPGKDGNIDHELSMSAEVEESWHVDPKEGKIIGPQGQILQEREFPESKRNSSGKLCMQQELVSKMIREGENVDDSSYIVENREEECQDASKSSKGPLSKQLCLNYDERLVALLSRVRGIEMRMQRVQLTELNLQALQELLCQAEALDGERKDLSAPVNQELEAVKGIVASSPQEVPEQLLRALEKDAKNLLKSFGSVSEALTSWLLNLRTAAEAEKAKILTRHGELQSKLQMLLNWVSDTTQQLNGLESHAITDASGWNPYLRRYKELAKPLAETKAQLDGMALDIQFFISEHAQDLNAEQSRQLLRLLNDLQRSFRELSERVAARTEVLQTLQEQQAIRDHKLQEMCTWMEQAEAQLLGSQAAAAAREDLSVLEQSQQDVTDLQRSLQSQTASFTSVLKATEDFLEENRTKLPPGELGSLQERLHQAQGQYLSLQERVEAAQKELESAVSSVMQQQTEKVRTIKDFEENQNKIESLLRWLASVKRPEGVPEGKVWPVGRVGGRHGDGRVQDAPDSRLLETVEENLDLHYTNLKVHHQELLSQQQDVILATQSAQAFLDKQSHNLTLEEKQRLQGRLEALKDQYATSLSQTEGQLKQAQTLRDELQKFLRDHQEFAAWLEQAEQDLEKMHAGDGALESLRPVLLQQSSFSEDVISHKGDLRFVTMSGQKVLDAEKAVTAASGGAPCPEILATSTLVKSKLEDANRRYGTLHSKCSALGLHLNLLLDRSQQFQDVAEFLRSWLQECEKAVADLLVEPISSDPAILQKQLANAKHLQEDLAEHQVPVEKLEKAARSLLEIREAPVPDHRDIQQTTDSIVSRFQSLSCRMAGRSDLLQKSIAQSQSVQEALEDLLRSMAEIEETLKQEDVSAFSSISIQEALAANTKLKQDIARQKSSLEATREMVTLFMETADSNTAAALQSKLAEVTQHFSHLWQQQQEKEDTWKNVLPQVEQYEQLSEKLKQFMESRGRMLALGNQPERDISHFAQQIQELNSEMKQCHEDLDKLEHLTAELSSCGLVWTGFASHQEKVRSLRKEFTQLQKATKEREKGASSCQEQLDEFRKLVGSLRQWLEETERNIPATETSLGTHELEKRRQQTEVFVEEWTEKGGLVEEISRRGTALENLIVEITAPDAQSKTGPVLPAGGSSTGSVNGYHTCKDLTEIQCDMSDVNQQYEGLGAALRGRLEQLSAMLEKMREAQEEVDSVLTWLEEKEQALKVLEASSSPTRSEAMRAQAEHNKAFLGDLEQNAVKVQAAKESLSGLLEKYPDSPEAENWKRMLEDLNSRWAHAKQVTEERQQKLEKSANELASFQEAEGQLRPWLMEKELMMSVLGPLSIDPNMLNAQKQQVQFMLKEFEARKHQYDQLNEAARGIPTSPGEMSPSNSHMQEELQAINRKWTKLMERLNSRSSQIDQAVVKSTQFQELLQGLSEKVKAAGQRLSTQSAISTQPEAVKQQLEETSEIRSDLEQLEEEITEAQALCEELSVLIGEQYLKDELRKRLETVALPLKGLEDLAGDRLNRLQTALASSQQFQQMFDELHSWLEDRLKQQAQSGPISAKLERLQSQIQEQEESQKSLNQHSGSYEMIVAEEESLLLSVHPGEEKAILQCQLVSLKANWEELSKQIASRHSKLKDCLQKAQKYQRHVEDLFPWVEDCRSKMLELEVTLDPVQLEATLLRSKAMLSDVAKRRSLLEMLNSAADILIDASEMDEDDIRDEKAEINQKMDAITEELQAKTESLEEMSQRLKEFQESFRNIEKKLEGTKHQLEIYEALGPQACSSKNLEKLRAQQEALQALEAQVDYLRNFTQGLVEDTPDGSDSSHLLCQAEVVQQDFRGVKQKVNDCCKIMESKLEGIGQFNNHIREMFSQLTDLDDELDSMGPVGRDVDSLQSQADDVHEFLGKLRWLRLDIQASEEQCRQMLDDEGSPDLIGLKRELETLNKQCVKLTERGKSRLEQVDTALARVKDFYSKLKELNSMAAAAEAAGALQWIVGTEVDVINQQLADFRQFQKEQVDPLQLKLQQVNGLGQGLVQSAGKNCDVQGLEHDMEEINTRWNTLNKKVAQRIAQLQEALLHCGKFQDALEPLLSWLADTEELISNQKPPSAEYKVVKAQIQEQKLLQRLLDDRKATVEMIQAEGGRIARSAEPADREKIVGQLDSLGSHWATLLSKASARQGQLEEILVLAKQFHETSEPISDWLSVTEKKLANSEPIGTQTAKIQQQIARHKALEEEIDSQAAAVTQVVSIGHSLALLSCRAEQASLAEKLDLLESRHAEVSDRCSRKAALLDQALSNARLFGEDEVEVLNWLAEVEDKLSLVSIKDYKQEVLQQQHSGQLTLNDEIVNRKKHVDQAIKNGQALLKQTTGEEVLLIQEKLDGIKTRYSDITAASSKALRTLEQARQLATKFQSTHEELTGWMSQVEEELMSGGGHSPTGEQIPQFQQRQKELKKEVMEHQLILDTVNEVSHALLELVPWRAREGLDKLVSDANERYKAISDTIKQRVAEIDAAIQRSQQYEQAADAELAWVAETRRKLLALGPIRLEQDQTTAQLQVQKAFSIDIIRHKDSVDELLSQRTEILGTCGEEQKAMLQEKTESLLKQYDETSHLHSERYARLERAQVLVNQFWETYEELSPWLEETQVLIGQLPPPAIDHEHLKQQQEDMRQLRESIAEHKPHIDKLLKIGPQLKELNPEEGAMVQEKYFAAETSYSRIKEEVRQRALALDEAISQSTQIAEFHDKIEPMLETLEHLSSRLRMPPLIPAEVEKIRECIGDNKNATLELEKLQPSFEGLKRRGEELIGRSQGADRDLAAKNIQDKLDQMVFFWEDIKARAEEREIKFLDVLELAEKFWYDMAALLTTIRDTQDIVHDLESPGIDPSIIKQQIEAAETIKEETDSLHEELEFIRILGADLIFACGEMEKPEVKKSIDEMNSAWEHLNRTWKERLERLEEAMQGAVQYQDNLQAMFDWLDNTVIKLCNMPPVGTDLNTVKEQLNEMKEFKIEVYQQQIEMEKLNHQGELLLKKATDETDRDIIREPLTELKHLWENLGDKIAHRQHKLEGSLLALGQFQHALAELMAWLTHTEELLDAQRPINGDPKVIEVELAKHHVLKNDVLAHQATVETVNKAGNELLESSAGEDASSLRTRLETMNSCWESVLQKTEEREQQLQTTLQQAQGFHGEIEDFLLWLTRMESQLSASKPTGGLPETAREQLSAHMELYAQFKANEEIYSQLLAKGRLMLLSRDDSGSGSKMEQSVALLEQKWVLVSTKMEERKSKLEEALNLATEFQNSLQDFINWLTLAEQSLNVASPPSLILNTVLSQVEDHKGFANEVNAHRHQIIALDQSGNQLKFLSQKQDVVLIKNLLVSVQSRWEKVVQRSVERGRALDDARKRAKQFHEAWKKLVDWLEDAENHLNSELEISNDPDKIKLQLSKHKEFQKTLGGKQPVYDTTIRTGRALKEKAHFPDDTQNLDHLLGEVRDKWDTVCGKSVERQHKLEEALLFSGQFMDALQALVDWLYKVEPQLAEDQPVHGDLDLVMNLMDAHKVFQKELGKRTGTVQVLKRSGRELIENSRDDTTWVKVQLQELSNRWDTVCKMSVLKQTRLEQALKQAEEFRAAVHLLLEWLSEAEQTLRFRGALPDDAEALQSLIDVHKEFMKKVEEKRLDVNSAVGMGEVILSVCHPDCVTTIKHWITIIRARFEEVLTWAKQHQQRLEAALLELVANAELLEELLAWIQWAETTLIQRDQEPQNIEQVKALIAEHQSFMEEMTRKQPDVDRVTKTYKRKATEPAHGPFMEKSRSSRKPLNQAAPPSLPILSQTEAKNPRINQLSARWQQVWLLALERQRKLNDALDRLEELKEFANFDFDVWRKKYMRWMNHKKSRVMDFFRRIDKDQDGKITRQEFIDGILASKFPTTKLEMTAVADIFDRDGDGYIDYYEFVAALHPNKDAYRPTTDADKIEDEVTRQVAQCKCAKRFQVEQIGENKYRFFLGNQFGDSQQLRLVRILRSTVMVRVGGGWMALDEFLVKNDPCRVHHPGSKIKRSDSSSSIASQSPIARGRTNLELREKFILPEGASQGMAPFRSRGRRSKPSSRAASPTRSSSSASQSNHSCPSVPSSPATPASGTKTPHHFTRCYDKPWLVNSKAGTPLRGYDNTDLHLSASEVAPSSGSKLKRPTFHSSRTSLAGDTSNSSSPASSGAKTSRGDPKKTASRPTSRAGSHAGSRASSRRGSDASDFDLLETQSACSDTSESSATGGQSGSRRGLAKPSKIPTMSKKTTTAKTPGPKR</sequence>
<dbReference type="GO" id="GO:0045095">
    <property type="term" value="C:keratin filament"/>
    <property type="evidence" value="ECO:0007669"/>
    <property type="project" value="TreeGrafter"/>
</dbReference>
<accession>A0A9F2QZF6</accession>
<dbReference type="FunFam" id="2.30.30.40:FF:000011">
    <property type="entry name" value="Microtubule-actin cross-linking factor 1"/>
    <property type="match status" value="1"/>
</dbReference>
<dbReference type="SMART" id="SM00250">
    <property type="entry name" value="PLEC"/>
    <property type="match status" value="16"/>
</dbReference>
<dbReference type="GO" id="GO:0032587">
    <property type="term" value="C:ruffle membrane"/>
    <property type="evidence" value="ECO:0007669"/>
    <property type="project" value="UniProtKB-SubCell"/>
</dbReference>
<dbReference type="PROSITE" id="PS00020">
    <property type="entry name" value="ACTININ_2"/>
    <property type="match status" value="1"/>
</dbReference>
<dbReference type="InterPro" id="IPR001589">
    <property type="entry name" value="Actinin_actin-bd_CS"/>
</dbReference>
<dbReference type="GO" id="GO:0005794">
    <property type="term" value="C:Golgi apparatus"/>
    <property type="evidence" value="ECO:0007669"/>
    <property type="project" value="UniProtKB-SubCell"/>
</dbReference>
<feature type="compositionally biased region" description="Polar residues" evidence="21">
    <location>
        <begin position="7249"/>
        <end position="7259"/>
    </location>
</feature>
<feature type="compositionally biased region" description="Basic and acidic residues" evidence="21">
    <location>
        <begin position="2949"/>
        <end position="2958"/>
    </location>
</feature>
<dbReference type="Gene3D" id="3.90.1290.10">
    <property type="entry name" value="Plakin repeat"/>
    <property type="match status" value="5"/>
</dbReference>
<dbReference type="Pfam" id="PF00681">
    <property type="entry name" value="Plectin"/>
    <property type="match status" value="8"/>
</dbReference>
<keyword evidence="9" id="KW-0879">Wnt signaling pathway</keyword>
<feature type="compositionally biased region" description="Low complexity" evidence="21">
    <location>
        <begin position="7287"/>
        <end position="7297"/>
    </location>
</feature>
<keyword evidence="7" id="KW-0597">Phosphoprotein</keyword>
<keyword evidence="14" id="KW-0333">Golgi apparatus</keyword>
<dbReference type="FunFam" id="1.20.58.60:FF:000141">
    <property type="entry name" value="Microtubule-actin cross-linking factor 1"/>
    <property type="match status" value="1"/>
</dbReference>
<dbReference type="SMART" id="SM00054">
    <property type="entry name" value="EFh"/>
    <property type="match status" value="2"/>
</dbReference>
<dbReference type="SUPFAM" id="SSF143575">
    <property type="entry name" value="GAS2 domain-like"/>
    <property type="match status" value="1"/>
</dbReference>
<evidence type="ECO:0000256" key="17">
    <source>
        <dbReference type="ARBA" id="ARBA00023212"/>
    </source>
</evidence>
<evidence type="ECO:0000256" key="2">
    <source>
        <dbReference type="ARBA" id="ARBA00004555"/>
    </source>
</evidence>
<feature type="coiled-coil region" evidence="20">
    <location>
        <begin position="3916"/>
        <end position="3943"/>
    </location>
</feature>
<dbReference type="FunFam" id="1.20.58.60:FF:000084">
    <property type="entry name" value="microtubule-actin cross-linking factor 1 isoform X2"/>
    <property type="match status" value="1"/>
</dbReference>
<dbReference type="InterPro" id="IPR001715">
    <property type="entry name" value="CH_dom"/>
</dbReference>
<dbReference type="FunFam" id="1.20.58.60:FF:000048">
    <property type="entry name" value="microtubule-actin cross-linking factor 1 isoform X3"/>
    <property type="match status" value="1"/>
</dbReference>
<dbReference type="Pfam" id="PF21020">
    <property type="entry name" value="Spectrin_4"/>
    <property type="match status" value="1"/>
</dbReference>
<evidence type="ECO:0000256" key="3">
    <source>
        <dbReference type="ARBA" id="ARBA00004632"/>
    </source>
</evidence>
<dbReference type="InterPro" id="IPR036872">
    <property type="entry name" value="CH_dom_sf"/>
</dbReference>
<dbReference type="FunFam" id="1.20.58.60:FF:000001">
    <property type="entry name" value="Microtubule-actin cross-linking factor 1"/>
    <property type="match status" value="3"/>
</dbReference>
<evidence type="ECO:0000256" key="11">
    <source>
        <dbReference type="ARBA" id="ARBA00022723"/>
    </source>
</evidence>
<evidence type="ECO:0000256" key="18">
    <source>
        <dbReference type="ARBA" id="ARBA00023273"/>
    </source>
</evidence>
<feature type="compositionally biased region" description="Low complexity" evidence="21">
    <location>
        <begin position="7260"/>
        <end position="7273"/>
    </location>
</feature>
<dbReference type="FunFam" id="1.20.58.60:FF:000014">
    <property type="entry name" value="microtubule-actin cross-linking factor 1"/>
    <property type="match status" value="1"/>
</dbReference>
<dbReference type="FunFam" id="1.20.58.60:FF:000016">
    <property type="entry name" value="Microtubule-actin cross-linking factor 1"/>
    <property type="match status" value="1"/>
</dbReference>
<dbReference type="FunFam" id="1.20.58.60:FF:000061">
    <property type="entry name" value="microtubule-actin cross-linking factor 1 isoform X3"/>
    <property type="match status" value="1"/>
</dbReference>
<evidence type="ECO:0000256" key="15">
    <source>
        <dbReference type="ARBA" id="ARBA00023136"/>
    </source>
</evidence>
<feature type="domain" description="EF-hand" evidence="24">
    <location>
        <begin position="6950"/>
        <end position="6985"/>
    </location>
</feature>
<dbReference type="FunFam" id="1.20.58.60:FF:000008">
    <property type="entry name" value="microtubule-actin cross-linking factor 1"/>
    <property type="match status" value="2"/>
</dbReference>
<dbReference type="PROSITE" id="PS50002">
    <property type="entry name" value="SH3"/>
    <property type="match status" value="1"/>
</dbReference>
<dbReference type="SUPFAM" id="SSF75399">
    <property type="entry name" value="Plakin repeat"/>
    <property type="match status" value="6"/>
</dbReference>
<keyword evidence="4 19" id="KW-0728">SH3 domain</keyword>
<feature type="region of interest" description="Disordered" evidence="21">
    <location>
        <begin position="7235"/>
        <end position="7359"/>
    </location>
</feature>
<evidence type="ECO:0000259" key="22">
    <source>
        <dbReference type="PROSITE" id="PS50002"/>
    </source>
</evidence>
<evidence type="ECO:0000256" key="8">
    <source>
        <dbReference type="ARBA" id="ARBA00022614"/>
    </source>
</evidence>
<keyword evidence="16" id="KW-0009">Actin-binding</keyword>
<dbReference type="InterPro" id="IPR018159">
    <property type="entry name" value="Spectrin/alpha-actinin"/>
</dbReference>
<dbReference type="FunFam" id="1.20.58.60:FF:000021">
    <property type="entry name" value="Microtubule-actin cross-linking factor 1"/>
    <property type="match status" value="1"/>
</dbReference>
<evidence type="ECO:0000256" key="4">
    <source>
        <dbReference type="ARBA" id="ARBA00022443"/>
    </source>
</evidence>
<dbReference type="Pfam" id="PF00435">
    <property type="entry name" value="Spectrin"/>
    <property type="match status" value="17"/>
</dbReference>
<dbReference type="FunFam" id="1.20.58.60:FF:000116">
    <property type="entry name" value="Microtubule-actin cross-linking factor 1"/>
    <property type="match status" value="1"/>
</dbReference>
<dbReference type="InterPro" id="IPR002048">
    <property type="entry name" value="EF_hand_dom"/>
</dbReference>
<dbReference type="CTD" id="23499"/>
<feature type="compositionally biased region" description="Polar residues" evidence="21">
    <location>
        <begin position="7312"/>
        <end position="7327"/>
    </location>
</feature>
<dbReference type="Pfam" id="PF21019">
    <property type="entry name" value="Spectrin_3"/>
    <property type="match status" value="1"/>
</dbReference>
<dbReference type="GO" id="GO:0003779">
    <property type="term" value="F:actin binding"/>
    <property type="evidence" value="ECO:0007669"/>
    <property type="project" value="UniProtKB-KW"/>
</dbReference>
<feature type="compositionally biased region" description="Low complexity" evidence="21">
    <location>
        <begin position="7163"/>
        <end position="7198"/>
    </location>
</feature>
<dbReference type="PROSITE" id="PS50021">
    <property type="entry name" value="CH"/>
    <property type="match status" value="2"/>
</dbReference>
<feature type="domain" description="SH3" evidence="22">
    <location>
        <begin position="743"/>
        <end position="800"/>
    </location>
</feature>
<feature type="coiled-coil region" evidence="20">
    <location>
        <begin position="3493"/>
        <end position="3534"/>
    </location>
</feature>
<evidence type="ECO:0000256" key="19">
    <source>
        <dbReference type="PROSITE-ProRule" id="PRU00192"/>
    </source>
</evidence>
<feature type="region of interest" description="Disordered" evidence="21">
    <location>
        <begin position="1814"/>
        <end position="1839"/>
    </location>
</feature>
<dbReference type="GeneID" id="103058152"/>
<dbReference type="FunFam" id="3.30.920.20:FF:000002">
    <property type="entry name" value="dystonin isoform X1"/>
    <property type="match status" value="1"/>
</dbReference>
<evidence type="ECO:0000259" key="23">
    <source>
        <dbReference type="PROSITE" id="PS50021"/>
    </source>
</evidence>
<dbReference type="OrthoDB" id="10016565at2759"/>
<dbReference type="Pfam" id="PF13499">
    <property type="entry name" value="EF-hand_7"/>
    <property type="match status" value="1"/>
</dbReference>
<feature type="coiled-coil region" evidence="20">
    <location>
        <begin position="347"/>
        <end position="399"/>
    </location>
</feature>
<dbReference type="CDD" id="cd00051">
    <property type="entry name" value="EFh"/>
    <property type="match status" value="1"/>
</dbReference>
<dbReference type="PROSITE" id="PS50222">
    <property type="entry name" value="EF_HAND_2"/>
    <property type="match status" value="2"/>
</dbReference>
<dbReference type="GO" id="GO:0045110">
    <property type="term" value="P:intermediate filament bundle assembly"/>
    <property type="evidence" value="ECO:0007669"/>
    <property type="project" value="TreeGrafter"/>
</dbReference>
<dbReference type="FunFam" id="1.10.238.10:FF:000013">
    <property type="entry name" value="Microtubule-actin cross-linking factor 1"/>
    <property type="match status" value="1"/>
</dbReference>
<dbReference type="FunFam" id="1.20.58.60:FF:000027">
    <property type="entry name" value="Microtubule-actin cross-linking factor 1"/>
    <property type="match status" value="1"/>
</dbReference>
<keyword evidence="26" id="KW-1185">Reference proteome</keyword>
<organism evidence="26 27">
    <name type="scientific">Python bivittatus</name>
    <name type="common">Burmese python</name>
    <name type="synonym">Python molurus bivittatus</name>
    <dbReference type="NCBI Taxonomy" id="176946"/>
    <lineage>
        <taxon>Eukaryota</taxon>
        <taxon>Metazoa</taxon>
        <taxon>Chordata</taxon>
        <taxon>Craniata</taxon>
        <taxon>Vertebrata</taxon>
        <taxon>Euteleostomi</taxon>
        <taxon>Lepidosauria</taxon>
        <taxon>Squamata</taxon>
        <taxon>Bifurcata</taxon>
        <taxon>Unidentata</taxon>
        <taxon>Episquamata</taxon>
        <taxon>Toxicofera</taxon>
        <taxon>Serpentes</taxon>
        <taxon>Henophidia</taxon>
        <taxon>Pythonidae</taxon>
        <taxon>Python</taxon>
    </lineage>
</organism>
<dbReference type="InterPro" id="IPR003108">
    <property type="entry name" value="GAR_dom"/>
</dbReference>
<dbReference type="GO" id="GO:1990254">
    <property type="term" value="F:keratin filament binding"/>
    <property type="evidence" value="ECO:0007669"/>
    <property type="project" value="TreeGrafter"/>
</dbReference>
<dbReference type="SMART" id="SM00243">
    <property type="entry name" value="GAS2"/>
    <property type="match status" value="1"/>
</dbReference>
<dbReference type="Gene3D" id="1.10.238.10">
    <property type="entry name" value="EF-hand"/>
    <property type="match status" value="1"/>
</dbReference>
<dbReference type="InterPro" id="IPR001101">
    <property type="entry name" value="Plectin_repeat"/>
</dbReference>
<feature type="domain" description="EF-hand" evidence="24">
    <location>
        <begin position="6986"/>
        <end position="7021"/>
    </location>
</feature>
<keyword evidence="13" id="KW-0106">Calcium</keyword>
<dbReference type="InterPro" id="IPR018247">
    <property type="entry name" value="EF_Hand_1_Ca_BS"/>
</dbReference>
<feature type="region of interest" description="Disordered" evidence="21">
    <location>
        <begin position="7147"/>
        <end position="7201"/>
    </location>
</feature>
<dbReference type="FunFam" id="1.20.58.60:FF:000127">
    <property type="entry name" value="microtubule-actin cross-linking factor 1 isoform X9"/>
    <property type="match status" value="1"/>
</dbReference>